<feature type="region of interest" description="Disordered" evidence="1">
    <location>
        <begin position="1"/>
        <end position="45"/>
    </location>
</feature>
<evidence type="ECO:0000313" key="2">
    <source>
        <dbReference type="EMBL" id="KAH9361763.1"/>
    </source>
</evidence>
<comment type="caution">
    <text evidence="2">The sequence shown here is derived from an EMBL/GenBank/DDBJ whole genome shotgun (WGS) entry which is preliminary data.</text>
</comment>
<reference evidence="2 3" key="1">
    <citation type="journal article" date="2020" name="Cell">
        <title>Large-Scale Comparative Analyses of Tick Genomes Elucidate Their Genetic Diversity and Vector Capacities.</title>
        <authorList>
            <consortium name="Tick Genome and Microbiome Consortium (TIGMIC)"/>
            <person name="Jia N."/>
            <person name="Wang J."/>
            <person name="Shi W."/>
            <person name="Du L."/>
            <person name="Sun Y."/>
            <person name="Zhan W."/>
            <person name="Jiang J.F."/>
            <person name="Wang Q."/>
            <person name="Zhang B."/>
            <person name="Ji P."/>
            <person name="Bell-Sakyi L."/>
            <person name="Cui X.M."/>
            <person name="Yuan T.T."/>
            <person name="Jiang B.G."/>
            <person name="Yang W.F."/>
            <person name="Lam T.T."/>
            <person name="Chang Q.C."/>
            <person name="Ding S.J."/>
            <person name="Wang X.J."/>
            <person name="Zhu J.G."/>
            <person name="Ruan X.D."/>
            <person name="Zhao L."/>
            <person name="Wei J.T."/>
            <person name="Ye R.Z."/>
            <person name="Que T.C."/>
            <person name="Du C.H."/>
            <person name="Zhou Y.H."/>
            <person name="Cheng J.X."/>
            <person name="Dai P.F."/>
            <person name="Guo W.B."/>
            <person name="Han X.H."/>
            <person name="Huang E.J."/>
            <person name="Li L.F."/>
            <person name="Wei W."/>
            <person name="Gao Y.C."/>
            <person name="Liu J.Z."/>
            <person name="Shao H.Z."/>
            <person name="Wang X."/>
            <person name="Wang C.C."/>
            <person name="Yang T.C."/>
            <person name="Huo Q.B."/>
            <person name="Li W."/>
            <person name="Chen H.Y."/>
            <person name="Chen S.E."/>
            <person name="Zhou L.G."/>
            <person name="Ni X.B."/>
            <person name="Tian J.H."/>
            <person name="Sheng Y."/>
            <person name="Liu T."/>
            <person name="Pan Y.S."/>
            <person name="Xia L.Y."/>
            <person name="Li J."/>
            <person name="Zhao F."/>
            <person name="Cao W.C."/>
        </authorList>
    </citation>
    <scope>NUCLEOTIDE SEQUENCE [LARGE SCALE GENOMIC DNA]</scope>
    <source>
        <strain evidence="2">HaeL-2018</strain>
    </source>
</reference>
<dbReference type="AlphaFoldDB" id="A0A9J6FFJ3"/>
<evidence type="ECO:0000256" key="1">
    <source>
        <dbReference type="SAM" id="MobiDB-lite"/>
    </source>
</evidence>
<sequence length="208" mass="22037">MQVSLGTTGGEGSHPWGTTAGARPRARAGMKKESERRSGAPGKHWRAHIAPRGEISTGRLGSGRYPGAAFNRDKQHAKLGCVSTAGPILPRGRTGAAMQIEKERPEWAAVPRGLGQPAPPGCCAEQRRKLKTPHTMGETQSSKVGAEEKGAGTKPPPALLRSRREAERAAGSLGRQKNSLRGFDGHNNTPPHKGLDRPNAGTKEADQN</sequence>
<protein>
    <submittedName>
        <fullName evidence="2">Uncharacterized protein</fullName>
    </submittedName>
</protein>
<organism evidence="2 3">
    <name type="scientific">Haemaphysalis longicornis</name>
    <name type="common">Bush tick</name>
    <dbReference type="NCBI Taxonomy" id="44386"/>
    <lineage>
        <taxon>Eukaryota</taxon>
        <taxon>Metazoa</taxon>
        <taxon>Ecdysozoa</taxon>
        <taxon>Arthropoda</taxon>
        <taxon>Chelicerata</taxon>
        <taxon>Arachnida</taxon>
        <taxon>Acari</taxon>
        <taxon>Parasitiformes</taxon>
        <taxon>Ixodida</taxon>
        <taxon>Ixodoidea</taxon>
        <taxon>Ixodidae</taxon>
        <taxon>Haemaphysalinae</taxon>
        <taxon>Haemaphysalis</taxon>
    </lineage>
</organism>
<proteinExistence type="predicted"/>
<evidence type="ECO:0000313" key="3">
    <source>
        <dbReference type="Proteomes" id="UP000821853"/>
    </source>
</evidence>
<dbReference type="VEuPathDB" id="VectorBase:HLOH_061611"/>
<dbReference type="Proteomes" id="UP000821853">
    <property type="component" value="Chromosome 1"/>
</dbReference>
<feature type="region of interest" description="Disordered" evidence="1">
    <location>
        <begin position="108"/>
        <end position="208"/>
    </location>
</feature>
<keyword evidence="3" id="KW-1185">Reference proteome</keyword>
<dbReference type="EMBL" id="JABSTR010000001">
    <property type="protein sequence ID" value="KAH9361763.1"/>
    <property type="molecule type" value="Genomic_DNA"/>
</dbReference>
<gene>
    <name evidence="2" type="ORF">HPB48_005084</name>
</gene>
<name>A0A9J6FFJ3_HAELO</name>
<accession>A0A9J6FFJ3</accession>